<evidence type="ECO:0000313" key="1">
    <source>
        <dbReference type="EMBL" id="SFJ40961.1"/>
    </source>
</evidence>
<dbReference type="RefSeq" id="WP_090629229.1">
    <property type="nucleotide sequence ID" value="NZ_FOQO01000009.1"/>
</dbReference>
<dbReference type="EMBL" id="FOQO01000009">
    <property type="protein sequence ID" value="SFJ40961.1"/>
    <property type="molecule type" value="Genomic_DNA"/>
</dbReference>
<dbReference type="AlphaFoldDB" id="A0A1I3R6B0"/>
<accession>A0A1I3R6B0</accession>
<evidence type="ECO:0000313" key="2">
    <source>
        <dbReference type="Proteomes" id="UP000198670"/>
    </source>
</evidence>
<reference evidence="1 2" key="1">
    <citation type="submission" date="2016-10" db="EMBL/GenBank/DDBJ databases">
        <authorList>
            <person name="de Groot N.N."/>
        </authorList>
    </citation>
    <scope>NUCLEOTIDE SEQUENCE [LARGE SCALE GENOMIC DNA]</scope>
    <source>
        <strain evidence="1 2">RK1</strain>
    </source>
</reference>
<dbReference type="Proteomes" id="UP000198670">
    <property type="component" value="Unassembled WGS sequence"/>
</dbReference>
<sequence length="108" mass="11969">MNFFNGLGNVGLFFQTGAWKDTDTDNLGVFYVQAKGMASLSSKGNLQALFGPGFDNGLLFGYSLDAGIEIDQVINLKASVYQYVNHNEINLLKEPVVKFSIDYSFNRK</sequence>
<organism evidence="1 2">
    <name type="scientific">Parapedobacter indicus</name>
    <dbReference type="NCBI Taxonomy" id="1477437"/>
    <lineage>
        <taxon>Bacteria</taxon>
        <taxon>Pseudomonadati</taxon>
        <taxon>Bacteroidota</taxon>
        <taxon>Sphingobacteriia</taxon>
        <taxon>Sphingobacteriales</taxon>
        <taxon>Sphingobacteriaceae</taxon>
        <taxon>Parapedobacter</taxon>
    </lineage>
</organism>
<gene>
    <name evidence="1" type="ORF">SAMN05444682_109228</name>
</gene>
<evidence type="ECO:0008006" key="3">
    <source>
        <dbReference type="Google" id="ProtNLM"/>
    </source>
</evidence>
<keyword evidence="2" id="KW-1185">Reference proteome</keyword>
<name>A0A1I3R6B0_9SPHI</name>
<protein>
    <recommendedName>
        <fullName evidence="3">Long-chain fatty acid transport protein</fullName>
    </recommendedName>
</protein>
<proteinExistence type="predicted"/>
<dbReference type="STRING" id="1477437.SAMN05444682_109228"/>